<dbReference type="EMBL" id="BMNZ01000006">
    <property type="protein sequence ID" value="GGN03986.1"/>
    <property type="molecule type" value="Genomic_DNA"/>
</dbReference>
<evidence type="ECO:0000313" key="1">
    <source>
        <dbReference type="EMBL" id="GGN03986.1"/>
    </source>
</evidence>
<keyword evidence="2" id="KW-1185">Reference proteome</keyword>
<accession>A0ABQ2IBH0</accession>
<organism evidence="1 2">
    <name type="scientific">Terrabacter tumescens</name>
    <dbReference type="NCBI Taxonomy" id="60443"/>
    <lineage>
        <taxon>Bacteria</taxon>
        <taxon>Bacillati</taxon>
        <taxon>Actinomycetota</taxon>
        <taxon>Actinomycetes</taxon>
        <taxon>Micrococcales</taxon>
        <taxon>Intrasporangiaceae</taxon>
        <taxon>Terrabacter</taxon>
    </lineage>
</organism>
<dbReference type="SUPFAM" id="SSF53756">
    <property type="entry name" value="UDP-Glycosyltransferase/glycogen phosphorylase"/>
    <property type="match status" value="1"/>
</dbReference>
<reference evidence="2" key="1">
    <citation type="journal article" date="2019" name="Int. J. Syst. Evol. Microbiol.">
        <title>The Global Catalogue of Microorganisms (GCM) 10K type strain sequencing project: providing services to taxonomists for standard genome sequencing and annotation.</title>
        <authorList>
            <consortium name="The Broad Institute Genomics Platform"/>
            <consortium name="The Broad Institute Genome Sequencing Center for Infectious Disease"/>
            <person name="Wu L."/>
            <person name="Ma J."/>
        </authorList>
    </citation>
    <scope>NUCLEOTIDE SEQUENCE [LARGE SCALE GENOMIC DNA]</scope>
    <source>
        <strain evidence="2">JCM 1365</strain>
    </source>
</reference>
<evidence type="ECO:0008006" key="3">
    <source>
        <dbReference type="Google" id="ProtNLM"/>
    </source>
</evidence>
<sequence length="337" mass="35818">MRGKRPAGGESGSPLPVLQWAQEHGEVGGVRTSHAQLTSALRAEAIPVDYVDTGSARRALSMLPALVQRRSLHLLHLTRLWRAVLLAPVFGLLRGRTVLVLHSGSTADQVARMGALRLRTLVLALHAYDEIWAVNDDIGANLPDALRSRITVVTPFDSSAAPVQTDVPREPHSLALATNGGLAHYNAELGIETVRLVRERWPDATLTILAYGNDTPEVERLRRTAEVEPWLSVAFDAPPDEVSAVLARTGTFLRPTSWDGDSVIVREAQASGATVVASDAAPRPAGVVLAPLEAGALAVAVTEGGPVSDGHGLATTSLADAVRAVEVDVRPRRLGRP</sequence>
<evidence type="ECO:0000313" key="2">
    <source>
        <dbReference type="Proteomes" id="UP000623461"/>
    </source>
</evidence>
<dbReference type="Proteomes" id="UP000623461">
    <property type="component" value="Unassembled WGS sequence"/>
</dbReference>
<comment type="caution">
    <text evidence="1">The sequence shown here is derived from an EMBL/GenBank/DDBJ whole genome shotgun (WGS) entry which is preliminary data.</text>
</comment>
<proteinExistence type="predicted"/>
<gene>
    <name evidence="1" type="ORF">GCM10009721_34220</name>
</gene>
<protein>
    <recommendedName>
        <fullName evidence="3">Glycosyltransferase</fullName>
    </recommendedName>
</protein>
<dbReference type="Gene3D" id="3.40.50.2000">
    <property type="entry name" value="Glycogen Phosphorylase B"/>
    <property type="match status" value="2"/>
</dbReference>
<name>A0ABQ2IBH0_9MICO</name>